<comment type="caution">
    <text evidence="2">The sequence shown here is derived from an EMBL/GenBank/DDBJ whole genome shotgun (WGS) entry which is preliminary data.</text>
</comment>
<dbReference type="EMBL" id="PDUG01000002">
    <property type="protein sequence ID" value="PIC45618.1"/>
    <property type="molecule type" value="Genomic_DNA"/>
</dbReference>
<organism evidence="2 3">
    <name type="scientific">Caenorhabditis nigoni</name>
    <dbReference type="NCBI Taxonomy" id="1611254"/>
    <lineage>
        <taxon>Eukaryota</taxon>
        <taxon>Metazoa</taxon>
        <taxon>Ecdysozoa</taxon>
        <taxon>Nematoda</taxon>
        <taxon>Chromadorea</taxon>
        <taxon>Rhabditida</taxon>
        <taxon>Rhabditina</taxon>
        <taxon>Rhabditomorpha</taxon>
        <taxon>Rhabditoidea</taxon>
        <taxon>Rhabditidae</taxon>
        <taxon>Peloderinae</taxon>
        <taxon>Caenorhabditis</taxon>
    </lineage>
</organism>
<keyword evidence="3" id="KW-1185">Reference proteome</keyword>
<feature type="chain" id="PRO_5013633593" description="Secreted protein" evidence="1">
    <location>
        <begin position="19"/>
        <end position="84"/>
    </location>
</feature>
<dbReference type="Proteomes" id="UP000230233">
    <property type="component" value="Chromosome II"/>
</dbReference>
<evidence type="ECO:0000313" key="2">
    <source>
        <dbReference type="EMBL" id="PIC45618.1"/>
    </source>
</evidence>
<keyword evidence="1" id="KW-0732">Signal</keyword>
<reference evidence="3" key="1">
    <citation type="submission" date="2017-10" db="EMBL/GenBank/DDBJ databases">
        <title>Rapid genome shrinkage in a self-fertile nematode reveals novel sperm competition proteins.</title>
        <authorList>
            <person name="Yin D."/>
            <person name="Schwarz E.M."/>
            <person name="Thomas C.G."/>
            <person name="Felde R.L."/>
            <person name="Korf I.F."/>
            <person name="Cutter A.D."/>
            <person name="Schartner C.M."/>
            <person name="Ralston E.J."/>
            <person name="Meyer B.J."/>
            <person name="Haag E.S."/>
        </authorList>
    </citation>
    <scope>NUCLEOTIDE SEQUENCE [LARGE SCALE GENOMIC DNA]</scope>
    <source>
        <strain evidence="3">JU1422</strain>
    </source>
</reference>
<evidence type="ECO:0000313" key="3">
    <source>
        <dbReference type="Proteomes" id="UP000230233"/>
    </source>
</evidence>
<evidence type="ECO:0008006" key="4">
    <source>
        <dbReference type="Google" id="ProtNLM"/>
    </source>
</evidence>
<feature type="signal peptide" evidence="1">
    <location>
        <begin position="1"/>
        <end position="18"/>
    </location>
</feature>
<name>A0A2G5V1F2_9PELO</name>
<dbReference type="AlphaFoldDB" id="A0A2G5V1F2"/>
<accession>A0A2G5V1F2</accession>
<sequence length="84" mass="9627">MAVYRFLFLLLNLPSYHASSLCSSIHSKNARHTAKRLLCISFLEYICIPRLLSFFPFSPQSTSSPLLCSVDFFRAAHTFDTHNQ</sequence>
<gene>
    <name evidence="2" type="primary">Cnig_chr_II.g5581</name>
    <name evidence="2" type="ORF">B9Z55_005581</name>
</gene>
<evidence type="ECO:0000256" key="1">
    <source>
        <dbReference type="SAM" id="SignalP"/>
    </source>
</evidence>
<protein>
    <recommendedName>
        <fullName evidence="4">Secreted protein</fullName>
    </recommendedName>
</protein>
<proteinExistence type="predicted"/>